<name>A0A0F9G9U8_9ZZZZ</name>
<protein>
    <submittedName>
        <fullName evidence="2">Uncharacterized protein</fullName>
    </submittedName>
</protein>
<evidence type="ECO:0000313" key="2">
    <source>
        <dbReference type="EMBL" id="KKL95458.1"/>
    </source>
</evidence>
<organism evidence="2">
    <name type="scientific">marine sediment metagenome</name>
    <dbReference type="NCBI Taxonomy" id="412755"/>
    <lineage>
        <taxon>unclassified sequences</taxon>
        <taxon>metagenomes</taxon>
        <taxon>ecological metagenomes</taxon>
    </lineage>
</organism>
<dbReference type="EMBL" id="LAZR01018671">
    <property type="protein sequence ID" value="KKL95458.1"/>
    <property type="molecule type" value="Genomic_DNA"/>
</dbReference>
<sequence>MPEPEHKFNERILWDWFYQCRTCQFWGGDRKEGLSEGPCNKEDSPHFEVVLGCEGTCDKWDPYDVDLACRVMEDSEILAQASMRTSPRTPEQEAEYQAARRRWEDV</sequence>
<reference evidence="2" key="1">
    <citation type="journal article" date="2015" name="Nature">
        <title>Complex archaea that bridge the gap between prokaryotes and eukaryotes.</title>
        <authorList>
            <person name="Spang A."/>
            <person name="Saw J.H."/>
            <person name="Jorgensen S.L."/>
            <person name="Zaremba-Niedzwiedzka K."/>
            <person name="Martijn J."/>
            <person name="Lind A.E."/>
            <person name="van Eijk R."/>
            <person name="Schleper C."/>
            <person name="Guy L."/>
            <person name="Ettema T.J."/>
        </authorList>
    </citation>
    <scope>NUCLEOTIDE SEQUENCE</scope>
</reference>
<dbReference type="AlphaFoldDB" id="A0A0F9G9U8"/>
<evidence type="ECO:0000256" key="1">
    <source>
        <dbReference type="SAM" id="MobiDB-lite"/>
    </source>
</evidence>
<feature type="region of interest" description="Disordered" evidence="1">
    <location>
        <begin position="80"/>
        <end position="106"/>
    </location>
</feature>
<comment type="caution">
    <text evidence="2">The sequence shown here is derived from an EMBL/GenBank/DDBJ whole genome shotgun (WGS) entry which is preliminary data.</text>
</comment>
<accession>A0A0F9G9U8</accession>
<proteinExistence type="predicted"/>
<gene>
    <name evidence="2" type="ORF">LCGC14_1854350</name>
</gene>